<dbReference type="CTD" id="400797"/>
<dbReference type="AlphaFoldDB" id="A0A6P5K4K8"/>
<proteinExistence type="predicted"/>
<reference evidence="3" key="1">
    <citation type="submission" date="2025-08" db="UniProtKB">
        <authorList>
            <consortium name="RefSeq"/>
        </authorList>
    </citation>
    <scope>IDENTIFICATION</scope>
    <source>
        <tissue evidence="3">Spleen</tissue>
    </source>
</reference>
<dbReference type="Proteomes" id="UP000515140">
    <property type="component" value="Unplaced"/>
</dbReference>
<sequence length="126" mass="13688">MTTTGQGLSAVTGHMPPTASAESTGSPLELQAVTSQTSSSGRNNIAPGTPDPHLTITSKLGPTQSQPESEPEQRFGILKADFNSPAILESEARKEEFLREIQEAVKVILGHEQFRLKWISFEENKK</sequence>
<feature type="compositionally biased region" description="Polar residues" evidence="1">
    <location>
        <begin position="55"/>
        <end position="68"/>
    </location>
</feature>
<feature type="compositionally biased region" description="Polar residues" evidence="1">
    <location>
        <begin position="20"/>
        <end position="43"/>
    </location>
</feature>
<dbReference type="InParanoid" id="A0A6P5K4K8"/>
<name>A0A6P5K4K8_PHACI</name>
<feature type="region of interest" description="Disordered" evidence="1">
    <location>
        <begin position="1"/>
        <end position="75"/>
    </location>
</feature>
<gene>
    <name evidence="3" type="primary">CLEC20A</name>
</gene>
<protein>
    <submittedName>
        <fullName evidence="3">C-type lectin domain-containing protein LINC00083</fullName>
    </submittedName>
</protein>
<dbReference type="GeneID" id="110206756"/>
<accession>A0A6P5K4K8</accession>
<evidence type="ECO:0000313" key="2">
    <source>
        <dbReference type="Proteomes" id="UP000515140"/>
    </source>
</evidence>
<organism evidence="2 3">
    <name type="scientific">Phascolarctos cinereus</name>
    <name type="common">Koala</name>
    <dbReference type="NCBI Taxonomy" id="38626"/>
    <lineage>
        <taxon>Eukaryota</taxon>
        <taxon>Metazoa</taxon>
        <taxon>Chordata</taxon>
        <taxon>Craniata</taxon>
        <taxon>Vertebrata</taxon>
        <taxon>Euteleostomi</taxon>
        <taxon>Mammalia</taxon>
        <taxon>Metatheria</taxon>
        <taxon>Diprotodontia</taxon>
        <taxon>Phascolarctidae</taxon>
        <taxon>Phascolarctos</taxon>
    </lineage>
</organism>
<evidence type="ECO:0000313" key="3">
    <source>
        <dbReference type="RefSeq" id="XP_020839939.1"/>
    </source>
</evidence>
<keyword evidence="2" id="KW-1185">Reference proteome</keyword>
<evidence type="ECO:0000256" key="1">
    <source>
        <dbReference type="SAM" id="MobiDB-lite"/>
    </source>
</evidence>
<dbReference type="RefSeq" id="XP_020839939.1">
    <property type="nucleotide sequence ID" value="XM_020984280.1"/>
</dbReference>
<dbReference type="KEGG" id="pcw:110206756"/>